<reference evidence="2" key="2">
    <citation type="submission" date="2023-05" db="EMBL/GenBank/DDBJ databases">
        <authorList>
            <consortium name="Lawrence Berkeley National Laboratory"/>
            <person name="Steindorff A."/>
            <person name="Hensen N."/>
            <person name="Bonometti L."/>
            <person name="Westerberg I."/>
            <person name="Brannstrom I.O."/>
            <person name="Guillou S."/>
            <person name="Cros-Aarteil S."/>
            <person name="Calhoun S."/>
            <person name="Haridas S."/>
            <person name="Kuo A."/>
            <person name="Mondo S."/>
            <person name="Pangilinan J."/>
            <person name="Riley R."/>
            <person name="Labutti K."/>
            <person name="Andreopoulos B."/>
            <person name="Lipzen A."/>
            <person name="Chen C."/>
            <person name="Yanf M."/>
            <person name="Daum C."/>
            <person name="Ng V."/>
            <person name="Clum A."/>
            <person name="Ohm R."/>
            <person name="Martin F."/>
            <person name="Silar P."/>
            <person name="Natvig D."/>
            <person name="Lalanne C."/>
            <person name="Gautier V."/>
            <person name="Ament-Velasquez S.L."/>
            <person name="Kruys A."/>
            <person name="Hutchinson M.I."/>
            <person name="Powell A.J."/>
            <person name="Barry K."/>
            <person name="Miller A.N."/>
            <person name="Grigoriev I.V."/>
            <person name="Debuchy R."/>
            <person name="Gladieux P."/>
            <person name="Thoren M.H."/>
            <person name="Johannesson H."/>
        </authorList>
    </citation>
    <scope>NUCLEOTIDE SEQUENCE</scope>
    <source>
        <strain evidence="2">CBS 359.72</strain>
    </source>
</reference>
<proteinExistence type="predicted"/>
<accession>A0AAN7HNT8</accession>
<feature type="region of interest" description="Disordered" evidence="1">
    <location>
        <begin position="1"/>
        <end position="21"/>
    </location>
</feature>
<sequence length="110" mass="12345">MPTFPPGPGESYYSRTWPGTDDEDEIEWKAKRWQNARRNIAAGTFKKPIIRVPVILTPEGPVSSAEDLQQLAQMQSVPETLDTAIIQENGVPTSRPIKICHISRDEVDKT</sequence>
<gene>
    <name evidence="2" type="ORF">C7999DRAFT_31940</name>
</gene>
<evidence type="ECO:0000256" key="1">
    <source>
        <dbReference type="SAM" id="MobiDB-lite"/>
    </source>
</evidence>
<organism evidence="2 3">
    <name type="scientific">Corynascus novoguineensis</name>
    <dbReference type="NCBI Taxonomy" id="1126955"/>
    <lineage>
        <taxon>Eukaryota</taxon>
        <taxon>Fungi</taxon>
        <taxon>Dikarya</taxon>
        <taxon>Ascomycota</taxon>
        <taxon>Pezizomycotina</taxon>
        <taxon>Sordariomycetes</taxon>
        <taxon>Sordariomycetidae</taxon>
        <taxon>Sordariales</taxon>
        <taxon>Chaetomiaceae</taxon>
        <taxon>Corynascus</taxon>
    </lineage>
</organism>
<dbReference type="AlphaFoldDB" id="A0AAN7HNT8"/>
<dbReference type="EMBL" id="MU857650">
    <property type="protein sequence ID" value="KAK4247640.1"/>
    <property type="molecule type" value="Genomic_DNA"/>
</dbReference>
<dbReference type="Proteomes" id="UP001303647">
    <property type="component" value="Unassembled WGS sequence"/>
</dbReference>
<evidence type="ECO:0000313" key="2">
    <source>
        <dbReference type="EMBL" id="KAK4247640.1"/>
    </source>
</evidence>
<name>A0AAN7HNT8_9PEZI</name>
<reference evidence="2" key="1">
    <citation type="journal article" date="2023" name="Mol. Phylogenet. Evol.">
        <title>Genome-scale phylogeny and comparative genomics of the fungal order Sordariales.</title>
        <authorList>
            <person name="Hensen N."/>
            <person name="Bonometti L."/>
            <person name="Westerberg I."/>
            <person name="Brannstrom I.O."/>
            <person name="Guillou S."/>
            <person name="Cros-Aarteil S."/>
            <person name="Calhoun S."/>
            <person name="Haridas S."/>
            <person name="Kuo A."/>
            <person name="Mondo S."/>
            <person name="Pangilinan J."/>
            <person name="Riley R."/>
            <person name="LaButti K."/>
            <person name="Andreopoulos B."/>
            <person name="Lipzen A."/>
            <person name="Chen C."/>
            <person name="Yan M."/>
            <person name="Daum C."/>
            <person name="Ng V."/>
            <person name="Clum A."/>
            <person name="Steindorff A."/>
            <person name="Ohm R.A."/>
            <person name="Martin F."/>
            <person name="Silar P."/>
            <person name="Natvig D.O."/>
            <person name="Lalanne C."/>
            <person name="Gautier V."/>
            <person name="Ament-Velasquez S.L."/>
            <person name="Kruys A."/>
            <person name="Hutchinson M.I."/>
            <person name="Powell A.J."/>
            <person name="Barry K."/>
            <person name="Miller A.N."/>
            <person name="Grigoriev I.V."/>
            <person name="Debuchy R."/>
            <person name="Gladieux P."/>
            <person name="Hiltunen Thoren M."/>
            <person name="Johannesson H."/>
        </authorList>
    </citation>
    <scope>NUCLEOTIDE SEQUENCE</scope>
    <source>
        <strain evidence="2">CBS 359.72</strain>
    </source>
</reference>
<evidence type="ECO:0000313" key="3">
    <source>
        <dbReference type="Proteomes" id="UP001303647"/>
    </source>
</evidence>
<protein>
    <submittedName>
        <fullName evidence="2">Uncharacterized protein</fullName>
    </submittedName>
</protein>
<keyword evidence="3" id="KW-1185">Reference proteome</keyword>
<comment type="caution">
    <text evidence="2">The sequence shown here is derived from an EMBL/GenBank/DDBJ whole genome shotgun (WGS) entry which is preliminary data.</text>
</comment>